<gene>
    <name evidence="2" type="ORF">HaLaN_24509</name>
</gene>
<keyword evidence="1" id="KW-0732">Signal</keyword>
<accession>A0A699ZYP4</accession>
<keyword evidence="3" id="KW-1185">Reference proteome</keyword>
<dbReference type="Proteomes" id="UP000485058">
    <property type="component" value="Unassembled WGS sequence"/>
</dbReference>
<sequence length="102" mass="11230">MQAGVLHLCRWLTACVEGLPASPYDVRESLRSGRHRSGLGGRRSELVICGCTFNSKGALRTRSSCHKIVKLHEHSHCRASLTNDLHVSVMSLSSIPRVKAHD</sequence>
<dbReference type="EMBL" id="BLLF01003108">
    <property type="protein sequence ID" value="GFH26370.1"/>
    <property type="molecule type" value="Genomic_DNA"/>
</dbReference>
<feature type="chain" id="PRO_5025395506" description="Secreted protein" evidence="1">
    <location>
        <begin position="19"/>
        <end position="102"/>
    </location>
</feature>
<evidence type="ECO:0008006" key="4">
    <source>
        <dbReference type="Google" id="ProtNLM"/>
    </source>
</evidence>
<protein>
    <recommendedName>
        <fullName evidence="4">Secreted protein</fullName>
    </recommendedName>
</protein>
<feature type="signal peptide" evidence="1">
    <location>
        <begin position="1"/>
        <end position="18"/>
    </location>
</feature>
<reference evidence="2 3" key="1">
    <citation type="submission" date="2020-02" db="EMBL/GenBank/DDBJ databases">
        <title>Draft genome sequence of Haematococcus lacustris strain NIES-144.</title>
        <authorList>
            <person name="Morimoto D."/>
            <person name="Nakagawa S."/>
            <person name="Yoshida T."/>
            <person name="Sawayama S."/>
        </authorList>
    </citation>
    <scope>NUCLEOTIDE SEQUENCE [LARGE SCALE GENOMIC DNA]</scope>
    <source>
        <strain evidence="2 3">NIES-144</strain>
    </source>
</reference>
<organism evidence="2 3">
    <name type="scientific">Haematococcus lacustris</name>
    <name type="common">Green alga</name>
    <name type="synonym">Haematococcus pluvialis</name>
    <dbReference type="NCBI Taxonomy" id="44745"/>
    <lineage>
        <taxon>Eukaryota</taxon>
        <taxon>Viridiplantae</taxon>
        <taxon>Chlorophyta</taxon>
        <taxon>core chlorophytes</taxon>
        <taxon>Chlorophyceae</taxon>
        <taxon>CS clade</taxon>
        <taxon>Chlamydomonadales</taxon>
        <taxon>Haematococcaceae</taxon>
        <taxon>Haematococcus</taxon>
    </lineage>
</organism>
<evidence type="ECO:0000256" key="1">
    <source>
        <dbReference type="SAM" id="SignalP"/>
    </source>
</evidence>
<evidence type="ECO:0000313" key="2">
    <source>
        <dbReference type="EMBL" id="GFH26370.1"/>
    </source>
</evidence>
<evidence type="ECO:0000313" key="3">
    <source>
        <dbReference type="Proteomes" id="UP000485058"/>
    </source>
</evidence>
<dbReference type="AlphaFoldDB" id="A0A699ZYP4"/>
<comment type="caution">
    <text evidence="2">The sequence shown here is derived from an EMBL/GenBank/DDBJ whole genome shotgun (WGS) entry which is preliminary data.</text>
</comment>
<name>A0A699ZYP4_HAELA</name>
<proteinExistence type="predicted"/>